<reference evidence="5 6" key="1">
    <citation type="submission" date="2020-12" db="EMBL/GenBank/DDBJ databases">
        <title>Oil enriched cultivation method for isolating marine PHA-producing bacteria.</title>
        <authorList>
            <person name="Zheng W."/>
            <person name="Yu S."/>
            <person name="Huang Y."/>
        </authorList>
    </citation>
    <scope>NUCLEOTIDE SEQUENCE [LARGE SCALE GENOMIC DNA]</scope>
    <source>
        <strain evidence="5 6">SY-2-6</strain>
    </source>
</reference>
<comment type="similarity">
    <text evidence="3">Belongs to the Nudix hydrolase family.</text>
</comment>
<dbReference type="PROSITE" id="PS00893">
    <property type="entry name" value="NUDIX_BOX"/>
    <property type="match status" value="1"/>
</dbReference>
<dbReference type="InterPro" id="IPR020084">
    <property type="entry name" value="NUDIX_hydrolase_CS"/>
</dbReference>
<accession>A0ABS3DU64</accession>
<evidence type="ECO:0000256" key="2">
    <source>
        <dbReference type="ARBA" id="ARBA00022801"/>
    </source>
</evidence>
<evidence type="ECO:0000313" key="5">
    <source>
        <dbReference type="EMBL" id="MBN8234886.1"/>
    </source>
</evidence>
<dbReference type="CDD" id="cd02883">
    <property type="entry name" value="NUDIX_Hydrolase"/>
    <property type="match status" value="1"/>
</dbReference>
<organism evidence="5 6">
    <name type="scientific">Halobacillus kuroshimensis</name>
    <dbReference type="NCBI Taxonomy" id="302481"/>
    <lineage>
        <taxon>Bacteria</taxon>
        <taxon>Bacillati</taxon>
        <taxon>Bacillota</taxon>
        <taxon>Bacilli</taxon>
        <taxon>Bacillales</taxon>
        <taxon>Bacillaceae</taxon>
        <taxon>Halobacillus</taxon>
    </lineage>
</organism>
<sequence>MAPKHIISAATVILNEEGRFVLIQGPKRGWEIPGGQVEEGESLTAAAVREAEEECGLKIEVIRFCGIFQNVDRSICNALFIGKVIGGELKTTEEALDVGFFNLEEAEKLVTWTNFLERIQACLDEKNQPFLREW</sequence>
<dbReference type="PANTHER" id="PTHR43046">
    <property type="entry name" value="GDP-MANNOSE MANNOSYL HYDROLASE"/>
    <property type="match status" value="1"/>
</dbReference>
<keyword evidence="6" id="KW-1185">Reference proteome</keyword>
<evidence type="ECO:0000256" key="1">
    <source>
        <dbReference type="ARBA" id="ARBA00001946"/>
    </source>
</evidence>
<proteinExistence type="inferred from homology"/>
<protein>
    <submittedName>
        <fullName evidence="5">NUDIX domain-containing protein</fullName>
    </submittedName>
</protein>
<dbReference type="PANTHER" id="PTHR43046:SF2">
    <property type="entry name" value="8-OXO-DGTP DIPHOSPHATASE-RELATED"/>
    <property type="match status" value="1"/>
</dbReference>
<dbReference type="InterPro" id="IPR000086">
    <property type="entry name" value="NUDIX_hydrolase_dom"/>
</dbReference>
<dbReference type="Gene3D" id="3.90.79.10">
    <property type="entry name" value="Nucleoside Triphosphate Pyrophosphohydrolase"/>
    <property type="match status" value="1"/>
</dbReference>
<dbReference type="PRINTS" id="PR00502">
    <property type="entry name" value="NUDIXFAMILY"/>
</dbReference>
<feature type="domain" description="Nudix hydrolase" evidence="4">
    <location>
        <begin position="4"/>
        <end position="123"/>
    </location>
</feature>
<dbReference type="PROSITE" id="PS51462">
    <property type="entry name" value="NUDIX"/>
    <property type="match status" value="1"/>
</dbReference>
<dbReference type="InterPro" id="IPR020476">
    <property type="entry name" value="Nudix_hydrolase"/>
</dbReference>
<dbReference type="Proteomes" id="UP000663970">
    <property type="component" value="Unassembled WGS sequence"/>
</dbReference>
<dbReference type="SUPFAM" id="SSF55811">
    <property type="entry name" value="Nudix"/>
    <property type="match status" value="1"/>
</dbReference>
<evidence type="ECO:0000313" key="6">
    <source>
        <dbReference type="Proteomes" id="UP000663970"/>
    </source>
</evidence>
<dbReference type="RefSeq" id="WP_206932968.1">
    <property type="nucleotide sequence ID" value="NZ_JAEKJY010000001.1"/>
</dbReference>
<evidence type="ECO:0000259" key="4">
    <source>
        <dbReference type="PROSITE" id="PS51462"/>
    </source>
</evidence>
<comment type="cofactor">
    <cofactor evidence="1">
        <name>Mg(2+)</name>
        <dbReference type="ChEBI" id="CHEBI:18420"/>
    </cofactor>
</comment>
<dbReference type="InterPro" id="IPR015797">
    <property type="entry name" value="NUDIX_hydrolase-like_dom_sf"/>
</dbReference>
<dbReference type="Pfam" id="PF00293">
    <property type="entry name" value="NUDIX"/>
    <property type="match status" value="1"/>
</dbReference>
<dbReference type="EMBL" id="JAEKJY010000001">
    <property type="protein sequence ID" value="MBN8234886.1"/>
    <property type="molecule type" value="Genomic_DNA"/>
</dbReference>
<gene>
    <name evidence="5" type="ORF">JF544_06475</name>
</gene>
<evidence type="ECO:0000256" key="3">
    <source>
        <dbReference type="RuleBase" id="RU003476"/>
    </source>
</evidence>
<name>A0ABS3DU64_9BACI</name>
<keyword evidence="2 3" id="KW-0378">Hydrolase</keyword>
<comment type="caution">
    <text evidence="5">The sequence shown here is derived from an EMBL/GenBank/DDBJ whole genome shotgun (WGS) entry which is preliminary data.</text>
</comment>